<dbReference type="CDD" id="cd17535">
    <property type="entry name" value="REC_NarL-like"/>
    <property type="match status" value="1"/>
</dbReference>
<dbReference type="SUPFAM" id="SSF52172">
    <property type="entry name" value="CheY-like"/>
    <property type="match status" value="1"/>
</dbReference>
<dbReference type="PROSITE" id="PS00622">
    <property type="entry name" value="HTH_LUXR_1"/>
    <property type="match status" value="1"/>
</dbReference>
<evidence type="ECO:0000259" key="6">
    <source>
        <dbReference type="PROSITE" id="PS50043"/>
    </source>
</evidence>
<dbReference type="InterPro" id="IPR058245">
    <property type="entry name" value="NreC/VraR/RcsB-like_REC"/>
</dbReference>
<dbReference type="PANTHER" id="PTHR44688:SF16">
    <property type="entry name" value="DNA-BINDING TRANSCRIPTIONAL ACTIVATOR DEVR_DOSR"/>
    <property type="match status" value="1"/>
</dbReference>
<protein>
    <submittedName>
        <fullName evidence="8">LuxR family regulator</fullName>
    </submittedName>
</protein>
<dbReference type="AlphaFoldDB" id="A0A0A1IX86"/>
<keyword evidence="2" id="KW-0805">Transcription regulation</keyword>
<name>A0A0A1IX86_9ACTN</name>
<sequence>MVLAHPNSLYRQGITALLSTDAGFSVVGQAGDGDHCIETVEREQPDVVLIDCSIPGPPLETVIARIGALTPRTRTMVLLARRDDPGLLRRLVRLGVRAFLVPDGDRDELRSAVRMVVNSGDRVVMSIPRDMMRGLGESGRLLSRREVEVLRLVAKGLTNSEVGVTLFIAEGTVKRHLTNIYTKLGVRSRIQAVNKAFVLGVMGDRGGVSSHG</sequence>
<dbReference type="GO" id="GO:0006355">
    <property type="term" value="P:regulation of DNA-templated transcription"/>
    <property type="evidence" value="ECO:0007669"/>
    <property type="project" value="InterPro"/>
</dbReference>
<dbReference type="CDD" id="cd06170">
    <property type="entry name" value="LuxR_C_like"/>
    <property type="match status" value="1"/>
</dbReference>
<dbReference type="PRINTS" id="PR00038">
    <property type="entry name" value="HTHLUXR"/>
</dbReference>
<evidence type="ECO:0000313" key="8">
    <source>
        <dbReference type="EMBL" id="CEG06577.1"/>
    </source>
</evidence>
<dbReference type="PANTHER" id="PTHR44688">
    <property type="entry name" value="DNA-BINDING TRANSCRIPTIONAL ACTIVATOR DEVR_DOSR"/>
    <property type="match status" value="1"/>
</dbReference>
<evidence type="ECO:0000256" key="4">
    <source>
        <dbReference type="ARBA" id="ARBA00023163"/>
    </source>
</evidence>
<gene>
    <name evidence="8" type="primary">fdrE</name>
</gene>
<accession>A0A0A1IX86</accession>
<evidence type="ECO:0000256" key="2">
    <source>
        <dbReference type="ARBA" id="ARBA00023015"/>
    </source>
</evidence>
<dbReference type="InterPro" id="IPR001789">
    <property type="entry name" value="Sig_transdc_resp-reg_receiver"/>
</dbReference>
<reference evidence="8" key="1">
    <citation type="submission" date="2014-09" db="EMBL/GenBank/DDBJ databases">
        <title>Identification of a fluorometabolite from Streptomyces sp. MA37: (2R,3S,4S)-5-Fluoro-2,3,4-trihydroxypentanoic acid.</title>
        <authorList>
            <person name="Ma L."/>
            <person name="Bartholome A."/>
            <person name="Tong H.M."/>
            <person name="YU Y."/>
            <person name="Shepherd T."/>
            <person name="Kyeremeh K."/>
            <person name="Deng H."/>
            <person name="O'Hagan D."/>
        </authorList>
    </citation>
    <scope>NUCLEOTIDE SEQUENCE</scope>
    <source>
        <strain evidence="8">MA37</strain>
    </source>
</reference>
<feature type="domain" description="Response regulatory" evidence="7">
    <location>
        <begin position="1"/>
        <end position="117"/>
    </location>
</feature>
<dbReference type="InterPro" id="IPR000792">
    <property type="entry name" value="Tscrpt_reg_LuxR_C"/>
</dbReference>
<proteinExistence type="predicted"/>
<dbReference type="InterPro" id="IPR016032">
    <property type="entry name" value="Sig_transdc_resp-reg_C-effctor"/>
</dbReference>
<evidence type="ECO:0000259" key="7">
    <source>
        <dbReference type="PROSITE" id="PS50110"/>
    </source>
</evidence>
<evidence type="ECO:0000256" key="5">
    <source>
        <dbReference type="PROSITE-ProRule" id="PRU00169"/>
    </source>
</evidence>
<dbReference type="SUPFAM" id="SSF46894">
    <property type="entry name" value="C-terminal effector domain of the bipartite response regulators"/>
    <property type="match status" value="1"/>
</dbReference>
<feature type="domain" description="HTH luxR-type" evidence="6">
    <location>
        <begin position="135"/>
        <end position="200"/>
    </location>
</feature>
<organism evidence="8">
    <name type="scientific">Streptomyces sp. MA37</name>
    <dbReference type="NCBI Taxonomy" id="1400207"/>
    <lineage>
        <taxon>Bacteria</taxon>
        <taxon>Bacillati</taxon>
        <taxon>Actinomycetota</taxon>
        <taxon>Actinomycetes</taxon>
        <taxon>Kitasatosporales</taxon>
        <taxon>Streptomycetaceae</taxon>
        <taxon>Streptomyces</taxon>
    </lineage>
</organism>
<dbReference type="PROSITE" id="PS50043">
    <property type="entry name" value="HTH_LUXR_2"/>
    <property type="match status" value="1"/>
</dbReference>
<dbReference type="InterPro" id="IPR011006">
    <property type="entry name" value="CheY-like_superfamily"/>
</dbReference>
<keyword evidence="4" id="KW-0804">Transcription</keyword>
<dbReference type="PROSITE" id="PS50110">
    <property type="entry name" value="RESPONSE_REGULATORY"/>
    <property type="match status" value="1"/>
</dbReference>
<dbReference type="SMART" id="SM00421">
    <property type="entry name" value="HTH_LUXR"/>
    <property type="match status" value="1"/>
</dbReference>
<evidence type="ECO:0000256" key="1">
    <source>
        <dbReference type="ARBA" id="ARBA00022553"/>
    </source>
</evidence>
<keyword evidence="3" id="KW-0238">DNA-binding</keyword>
<dbReference type="Pfam" id="PF00072">
    <property type="entry name" value="Response_reg"/>
    <property type="match status" value="1"/>
</dbReference>
<feature type="modified residue" description="4-aspartylphosphate" evidence="5">
    <location>
        <position position="51"/>
    </location>
</feature>
<dbReference type="Pfam" id="PF00196">
    <property type="entry name" value="GerE"/>
    <property type="match status" value="1"/>
</dbReference>
<evidence type="ECO:0000256" key="3">
    <source>
        <dbReference type="ARBA" id="ARBA00023125"/>
    </source>
</evidence>
<keyword evidence="1 5" id="KW-0597">Phosphoprotein</keyword>
<dbReference type="EMBL" id="LN612605">
    <property type="protein sequence ID" value="CEG06577.1"/>
    <property type="molecule type" value="Genomic_DNA"/>
</dbReference>
<dbReference type="Gene3D" id="3.40.50.2300">
    <property type="match status" value="1"/>
</dbReference>
<dbReference type="GO" id="GO:0000160">
    <property type="term" value="P:phosphorelay signal transduction system"/>
    <property type="evidence" value="ECO:0007669"/>
    <property type="project" value="InterPro"/>
</dbReference>
<dbReference type="GO" id="GO:0003677">
    <property type="term" value="F:DNA binding"/>
    <property type="evidence" value="ECO:0007669"/>
    <property type="project" value="UniProtKB-KW"/>
</dbReference>